<feature type="domain" description="CCZ1/INTU/HSP4 first Longin" evidence="3">
    <location>
        <begin position="2"/>
        <end position="121"/>
    </location>
</feature>
<evidence type="ECO:0000259" key="3">
    <source>
        <dbReference type="Pfam" id="PF19031"/>
    </source>
</evidence>
<protein>
    <recommendedName>
        <fullName evidence="3">CCZ1/INTU/HSP4 first Longin domain-containing protein</fullName>
    </recommendedName>
</protein>
<evidence type="ECO:0000256" key="2">
    <source>
        <dbReference type="SAM" id="MobiDB-lite"/>
    </source>
</evidence>
<dbReference type="GO" id="GO:0048278">
    <property type="term" value="P:vesicle docking"/>
    <property type="evidence" value="ECO:0007669"/>
    <property type="project" value="EnsemblFungi"/>
</dbReference>
<dbReference type="FunCoup" id="G8ZSD0">
    <property type="interactions" value="122"/>
</dbReference>
<evidence type="ECO:0000313" key="4">
    <source>
        <dbReference type="EMBL" id="CCE91422.1"/>
    </source>
</evidence>
<dbReference type="PANTHER" id="PTHR13056:SF0">
    <property type="entry name" value="VACUOLAR FUSION PROTEIN CCZ1 HOMOLOG-RELATED"/>
    <property type="match status" value="1"/>
</dbReference>
<dbReference type="GO" id="GO:0097352">
    <property type="term" value="P:autophagosome maturation"/>
    <property type="evidence" value="ECO:0007669"/>
    <property type="project" value="EnsemblFungi"/>
</dbReference>
<dbReference type="Pfam" id="PF19031">
    <property type="entry name" value="Intu_longin_1"/>
    <property type="match status" value="1"/>
</dbReference>
<gene>
    <name evidence="4" type="primary">TDEL0C05330</name>
    <name evidence="4" type="ORF">TDEL_0C05330</name>
</gene>
<dbReference type="GO" id="GO:0001786">
    <property type="term" value="F:phosphatidylserine binding"/>
    <property type="evidence" value="ECO:0007669"/>
    <property type="project" value="EnsemblFungi"/>
</dbReference>
<dbReference type="GO" id="GO:0010314">
    <property type="term" value="F:phosphatidylinositol-5-phosphate binding"/>
    <property type="evidence" value="ECO:0007669"/>
    <property type="project" value="EnsemblFungi"/>
</dbReference>
<dbReference type="EMBL" id="HE616744">
    <property type="protein sequence ID" value="CCE91422.1"/>
    <property type="molecule type" value="Genomic_DNA"/>
</dbReference>
<dbReference type="AlphaFoldDB" id="G8ZSD0"/>
<dbReference type="GO" id="GO:0032511">
    <property type="term" value="P:late endosome to vacuole transport via multivesicular body sorting pathway"/>
    <property type="evidence" value="ECO:0007669"/>
    <property type="project" value="EnsemblFungi"/>
</dbReference>
<accession>G8ZSD0</accession>
<keyword evidence="5" id="KW-1185">Reference proteome</keyword>
<dbReference type="InParanoid" id="G8ZSD0"/>
<dbReference type="eggNOG" id="ENOG502QSQV">
    <property type="taxonomic scope" value="Eukaryota"/>
</dbReference>
<proteinExistence type="inferred from homology"/>
<dbReference type="InterPro" id="IPR043987">
    <property type="entry name" value="CCZ1/INTU/HSP4_longin_1"/>
</dbReference>
<name>G8ZSD0_TORDE</name>
<evidence type="ECO:0000256" key="1">
    <source>
        <dbReference type="ARBA" id="ARBA00005352"/>
    </source>
</evidence>
<dbReference type="PANTHER" id="PTHR13056">
    <property type="entry name" value="VACUOLAR FUSION PROTEIN CCZ1 HOMOLOG-RELATED"/>
    <property type="match status" value="1"/>
</dbReference>
<dbReference type="HOGENOM" id="CLU_418686_0_0_1"/>
<organism evidence="4 5">
    <name type="scientific">Torulaspora delbrueckii</name>
    <name type="common">Yeast</name>
    <name type="synonym">Candida colliculosa</name>
    <dbReference type="NCBI Taxonomy" id="4950"/>
    <lineage>
        <taxon>Eukaryota</taxon>
        <taxon>Fungi</taxon>
        <taxon>Dikarya</taxon>
        <taxon>Ascomycota</taxon>
        <taxon>Saccharomycotina</taxon>
        <taxon>Saccharomycetes</taxon>
        <taxon>Saccharomycetales</taxon>
        <taxon>Saccharomycetaceae</taxon>
        <taxon>Torulaspora</taxon>
    </lineage>
</organism>
<dbReference type="Proteomes" id="UP000005627">
    <property type="component" value="Chromosome 3"/>
</dbReference>
<dbReference type="OrthoDB" id="240546at2759"/>
<dbReference type="STRING" id="1076872.G8ZSD0"/>
<evidence type="ECO:0000313" key="5">
    <source>
        <dbReference type="Proteomes" id="UP000005627"/>
    </source>
</evidence>
<reference evidence="4 5" key="1">
    <citation type="journal article" date="2011" name="Proc. Natl. Acad. Sci. U.S.A.">
        <title>Evolutionary erosion of yeast sex chromosomes by mating-type switching accidents.</title>
        <authorList>
            <person name="Gordon J.L."/>
            <person name="Armisen D."/>
            <person name="Proux-Wera E."/>
            <person name="Oheigeartaigh S.S."/>
            <person name="Byrne K.P."/>
            <person name="Wolfe K.H."/>
        </authorList>
    </citation>
    <scope>NUCLEOTIDE SEQUENCE [LARGE SCALE GENOMIC DNA]</scope>
    <source>
        <strain evidence="5">ATCC 10662 / CBS 1146 / NBRC 0425 / NCYC 2629 / NRRL Y-866</strain>
    </source>
</reference>
<comment type="similarity">
    <text evidence="1">Belongs to the CCZ1 family.</text>
</comment>
<dbReference type="GO" id="GO:0032266">
    <property type="term" value="F:phosphatidylinositol-3-phosphate binding"/>
    <property type="evidence" value="ECO:0007669"/>
    <property type="project" value="EnsemblFungi"/>
</dbReference>
<dbReference type="GO" id="GO:0035658">
    <property type="term" value="C:Mon1-Ccz1 complex"/>
    <property type="evidence" value="ECO:0007669"/>
    <property type="project" value="EnsemblFungi"/>
</dbReference>
<dbReference type="GO" id="GO:0044395">
    <property type="term" value="P:protein targeting to vacuolar membrane"/>
    <property type="evidence" value="ECO:0007669"/>
    <property type="project" value="EnsemblFungi"/>
</dbReference>
<dbReference type="GO" id="GO:0005085">
    <property type="term" value="F:guanyl-nucleotide exchange factor activity"/>
    <property type="evidence" value="ECO:0007669"/>
    <property type="project" value="EnsemblFungi"/>
</dbReference>
<dbReference type="GO" id="GO:0032258">
    <property type="term" value="P:cytoplasm to vacuole targeting by the Cvt pathway"/>
    <property type="evidence" value="ECO:0007669"/>
    <property type="project" value="EnsemblFungi"/>
</dbReference>
<dbReference type="RefSeq" id="XP_003680633.1">
    <property type="nucleotide sequence ID" value="XM_003680585.1"/>
</dbReference>
<feature type="region of interest" description="Disordered" evidence="2">
    <location>
        <begin position="271"/>
        <end position="291"/>
    </location>
</feature>
<dbReference type="KEGG" id="tdl:TDEL_0C05330"/>
<dbReference type="GeneID" id="11500757"/>
<sequence>MLQYVTVFDPSQSKNEDDLHKQLLLYHSFEDLEVSLNDKLGRIGMIQGIWSLTDSLSDVQSSEEKIIELSRELILVIKVESRFFISLCISVEDENESSQIPHQLYLSHMWYCYQFFALQNGYFSKFTDARELTDLLNEHVVSFWQDILLKPEAIIRRGLAGLWPDSCKMAELEFEHSEESWESLITQNILLETESYLGIKDVLVYHLPNFNETKDQTKNLRLGYKTYGLVRHFSNDIGIIPQLSNWIYHMHAVYGELSSHVLAGNAHYKEAPQQNDNTMDGPEEGSNGASTNQETLQEQGKVLLHNLTLPISFAYDAVHEVGATTGISNSISLLMDYVPKWGTLGGQNERTNHEQLSKRSRYGYLISPLSSKMLPMSYKVKKIVREQEDGESKNYNLLFWYYDDILAVIVCEPTFTKIWESQYLEDLSYKLCKGIAQFYKTAFQRTDVKRPQKREPFAYTTYSKISKELRSSIPTWFDAKTESDDVSPLRLVINGVDQLFGGGANSSEDAGPPVSNNWGIDIMGGLFGINRDKINTTSASMREYRLDKKYDNFLDGLTQMKTWELQSQIIQFLMSLKSSAKAADITEERLLKLNNGLLCYIRDDENEIAIVIKNWFENEDELSSKSLLLNLSKDPLQIS</sequence>
<dbReference type="InterPro" id="IPR013176">
    <property type="entry name" value="Ccz1"/>
</dbReference>